<accession>A0A7S2B2Q2</accession>
<dbReference type="Gene3D" id="1.20.1280.50">
    <property type="match status" value="1"/>
</dbReference>
<dbReference type="GO" id="GO:0016567">
    <property type="term" value="P:protein ubiquitination"/>
    <property type="evidence" value="ECO:0007669"/>
    <property type="project" value="UniProtKB-UniPathway"/>
</dbReference>
<dbReference type="InterPro" id="IPR036047">
    <property type="entry name" value="F-box-like_dom_sf"/>
</dbReference>
<dbReference type="UniPathway" id="UPA00143"/>
<dbReference type="EMBL" id="HBGS01009788">
    <property type="protein sequence ID" value="CAD9384860.1"/>
    <property type="molecule type" value="Transcribed_RNA"/>
</dbReference>
<name>A0A7S2B2Q2_9STRA</name>
<organism evidence="2">
    <name type="scientific">Octactis speculum</name>
    <dbReference type="NCBI Taxonomy" id="3111310"/>
    <lineage>
        <taxon>Eukaryota</taxon>
        <taxon>Sar</taxon>
        <taxon>Stramenopiles</taxon>
        <taxon>Ochrophyta</taxon>
        <taxon>Dictyochophyceae</taxon>
        <taxon>Dictyochales</taxon>
        <taxon>Dictyochaceae</taxon>
        <taxon>Octactis</taxon>
    </lineage>
</organism>
<dbReference type="AlphaFoldDB" id="A0A7S2B2Q2"/>
<dbReference type="SUPFAM" id="SSF81383">
    <property type="entry name" value="F-box domain"/>
    <property type="match status" value="1"/>
</dbReference>
<proteinExistence type="predicted"/>
<evidence type="ECO:0000256" key="1">
    <source>
        <dbReference type="SAM" id="MobiDB-lite"/>
    </source>
</evidence>
<feature type="compositionally biased region" description="Basic and acidic residues" evidence="1">
    <location>
        <begin position="27"/>
        <end position="37"/>
    </location>
</feature>
<evidence type="ECO:0008006" key="3">
    <source>
        <dbReference type="Google" id="ProtNLM"/>
    </source>
</evidence>
<protein>
    <recommendedName>
        <fullName evidence="3">F-box domain-containing protein</fullName>
    </recommendedName>
</protein>
<gene>
    <name evidence="2" type="ORF">DSPE1174_LOCUS5175</name>
</gene>
<evidence type="ECO:0000313" key="2">
    <source>
        <dbReference type="EMBL" id="CAD9384860.1"/>
    </source>
</evidence>
<dbReference type="Pfam" id="PF12014">
    <property type="entry name" value="Cyclin_D1_bind"/>
    <property type="match status" value="1"/>
</dbReference>
<sequence>MGSSSRVAPRSHPSRRVRGVGVNFKSPDNRRSRHTNDMQRYRDNTVRPLGVQHCESHCGYFTSLTGDVILGVLAFLPVGDLVNATALCQQFLVHANDELIWEELCITRMEAIMADNVFDPSGCTGYGWDTDAPKWQVLEHVPKSARSFVMLARKNLLLGSYQLVFSILRWLSLVGTWRRIPQDIRTEFRGELLALRFRGPHLVGEVVQPDRSRQPKLSASFKVSPTNRRQVEVMIKEQVVQDPFDHSSNQRIPHRLRIHHQVCDCGVATRRITIEAFCPPNENSQILQAIVNGDYTRVVSPRAHLQAADIKTENENSLECAIAAGCVLVTDDMGLQPLKIGSTLSYNDDIGTPLRQLEGLWVAPYGSHGLEIVCLSHAEQRVPFHRCIDESAKDGKNCPIGLPRLEGLKVVGDANVPASKLSFVVDSSQQFDPSERLAMDHRLVVAFPPEGAVIADLMLRKHNITAWYRGMGQINRIQGEWAPEWVGIDFLVYNGSSPTGFSVLWDEQGEVIRHVIDFSKLGID</sequence>
<reference evidence="2" key="1">
    <citation type="submission" date="2021-01" db="EMBL/GenBank/DDBJ databases">
        <authorList>
            <person name="Corre E."/>
            <person name="Pelletier E."/>
            <person name="Niang G."/>
            <person name="Scheremetjew M."/>
            <person name="Finn R."/>
            <person name="Kale V."/>
            <person name="Holt S."/>
            <person name="Cochrane G."/>
            <person name="Meng A."/>
            <person name="Brown T."/>
            <person name="Cohen L."/>
        </authorList>
    </citation>
    <scope>NUCLEOTIDE SEQUENCE</scope>
    <source>
        <strain evidence="2">CCMP1381</strain>
    </source>
</reference>
<feature type="region of interest" description="Disordered" evidence="1">
    <location>
        <begin position="1"/>
        <end position="37"/>
    </location>
</feature>